<dbReference type="PANTHER" id="PTHR30627:SF24">
    <property type="entry name" value="PENICILLIN-BINDING PROTEIN 4B"/>
    <property type="match status" value="1"/>
</dbReference>
<dbReference type="Proteomes" id="UP000263377">
    <property type="component" value="Unassembled WGS sequence"/>
</dbReference>
<evidence type="ECO:0000256" key="1">
    <source>
        <dbReference type="SAM" id="MobiDB-lite"/>
    </source>
</evidence>
<feature type="domain" description="Penicillin-binding protein transpeptidase" evidence="3">
    <location>
        <begin position="325"/>
        <end position="584"/>
    </location>
</feature>
<dbReference type="Gene3D" id="3.40.710.10">
    <property type="entry name" value="DD-peptidase/beta-lactamase superfamily"/>
    <property type="match status" value="1"/>
</dbReference>
<feature type="transmembrane region" description="Helical" evidence="2">
    <location>
        <begin position="60"/>
        <end position="81"/>
    </location>
</feature>
<feature type="domain" description="NTF2-like N-terminal transpeptidase" evidence="4">
    <location>
        <begin position="116"/>
        <end position="226"/>
    </location>
</feature>
<dbReference type="RefSeq" id="WP_117486857.1">
    <property type="nucleotide sequence ID" value="NZ_QVIG01000001.1"/>
</dbReference>
<organism evidence="5 6">
    <name type="scientific">Kitasatospora xanthocidica</name>
    <dbReference type="NCBI Taxonomy" id="83382"/>
    <lineage>
        <taxon>Bacteria</taxon>
        <taxon>Bacillati</taxon>
        <taxon>Actinomycetota</taxon>
        <taxon>Actinomycetes</taxon>
        <taxon>Kitasatosporales</taxon>
        <taxon>Streptomycetaceae</taxon>
        <taxon>Kitasatospora</taxon>
    </lineage>
</organism>
<dbReference type="GO" id="GO:0005886">
    <property type="term" value="C:plasma membrane"/>
    <property type="evidence" value="ECO:0007669"/>
    <property type="project" value="TreeGrafter"/>
</dbReference>
<feature type="region of interest" description="Disordered" evidence="1">
    <location>
        <begin position="223"/>
        <end position="251"/>
    </location>
</feature>
<dbReference type="AlphaFoldDB" id="A0A372ZR32"/>
<comment type="caution">
    <text evidence="5">The sequence shown here is derived from an EMBL/GenBank/DDBJ whole genome shotgun (WGS) entry which is preliminary data.</text>
</comment>
<feature type="region of interest" description="Disordered" evidence="1">
    <location>
        <begin position="1"/>
        <end position="23"/>
    </location>
</feature>
<dbReference type="PANTHER" id="PTHR30627">
    <property type="entry name" value="PEPTIDOGLYCAN D,D-TRANSPEPTIDASE"/>
    <property type="match status" value="1"/>
</dbReference>
<evidence type="ECO:0000313" key="6">
    <source>
        <dbReference type="Proteomes" id="UP000263377"/>
    </source>
</evidence>
<dbReference type="InterPro" id="IPR001460">
    <property type="entry name" value="PCN-bd_Tpept"/>
</dbReference>
<dbReference type="InterPro" id="IPR007887">
    <property type="entry name" value="MecA_N"/>
</dbReference>
<dbReference type="GO" id="GO:0071555">
    <property type="term" value="P:cell wall organization"/>
    <property type="evidence" value="ECO:0007669"/>
    <property type="project" value="TreeGrafter"/>
</dbReference>
<dbReference type="Pfam" id="PF00905">
    <property type="entry name" value="Transpeptidase"/>
    <property type="match status" value="1"/>
</dbReference>
<evidence type="ECO:0000256" key="2">
    <source>
        <dbReference type="SAM" id="Phobius"/>
    </source>
</evidence>
<accession>A0A372ZR32</accession>
<sequence>MFEEHRDNRHDGHAGHAGHEQDGRLADVEIEYDQYDDLDDLDGHDGNDDGAPRSSTTRRVVMVAAGGVFAALLAVGGYGAYNVLNAVTDNGPAGGGHQGAGTVAKAPQEPPTAEQAESTAKEFLAAWSRGDIPAAAGLTDRPETARAALATFHEQVGARSLALTGTGPAKADGPSEPALGFRVKAEFEGTPDAWEYDSVLSVVRSQDGRPVVRWKPSVIHPQLTPGRTIGVQETPNPVSKPTDRKGRPLDTFPSLRAVLPQIAPPDGAAATTGRAVVLSGGGEAEPLFVLTPPSAPVVKLTLDADLQQVAEDAVKQQAANGNPASLVAVQPSTGHILAIANAPQGGFNRALAGGQAPGSTMKVITSAALLEAGVRPDTVVPCKETTYSPRAWHNDESGDFPSYTLADDFSRSCNTGFIDKGLEKLQPGTLGTVARDQFGLGLEWHIGVPSRDATIPTPGNKDEAAAAYIGQGRIQVNSLVMASVAATVQNGTFRQPVLREDAKRVTAPSRLPADVARDLRAMMAKTATQGTARTPMAGLSGQIGAKTGTVEAGSQATNSWFIAYRGDLAVAAEVEGGGHGFSAAGVAAAQVLKAGGGKG</sequence>
<evidence type="ECO:0000259" key="4">
    <source>
        <dbReference type="Pfam" id="PF05223"/>
    </source>
</evidence>
<keyword evidence="2" id="KW-0472">Membrane</keyword>
<dbReference type="GO" id="GO:0071972">
    <property type="term" value="F:peptidoglycan L,D-transpeptidase activity"/>
    <property type="evidence" value="ECO:0007669"/>
    <property type="project" value="TreeGrafter"/>
</dbReference>
<dbReference type="EMBL" id="QVIG01000001">
    <property type="protein sequence ID" value="RGD58211.1"/>
    <property type="molecule type" value="Genomic_DNA"/>
</dbReference>
<dbReference type="InterPro" id="IPR050515">
    <property type="entry name" value="Beta-lactam/transpept"/>
</dbReference>
<feature type="region of interest" description="Disordered" evidence="1">
    <location>
        <begin position="95"/>
        <end position="117"/>
    </location>
</feature>
<protein>
    <submittedName>
        <fullName evidence="5">Penicillin-binding protein</fullName>
    </submittedName>
</protein>
<proteinExistence type="predicted"/>
<dbReference type="InterPro" id="IPR012338">
    <property type="entry name" value="Beta-lactam/transpept-like"/>
</dbReference>
<name>A0A372ZR32_9ACTN</name>
<reference evidence="5 6" key="1">
    <citation type="submission" date="2018-08" db="EMBL/GenBank/DDBJ databases">
        <title>Diversity &amp; Physiological Properties of Lignin-Decomposing Actinobacteria from Soil.</title>
        <authorList>
            <person name="Roh S.G."/>
            <person name="Kim S.B."/>
        </authorList>
    </citation>
    <scope>NUCLEOTIDE SEQUENCE [LARGE SCALE GENOMIC DNA]</scope>
    <source>
        <strain evidence="5 6">MMS17-GH009</strain>
    </source>
</reference>
<dbReference type="SUPFAM" id="SSF56601">
    <property type="entry name" value="beta-lactamase/transpeptidase-like"/>
    <property type="match status" value="1"/>
</dbReference>
<keyword evidence="2" id="KW-0812">Transmembrane</keyword>
<gene>
    <name evidence="5" type="ORF">DR950_10805</name>
</gene>
<dbReference type="GO" id="GO:0046677">
    <property type="term" value="P:response to antibiotic"/>
    <property type="evidence" value="ECO:0007669"/>
    <property type="project" value="InterPro"/>
</dbReference>
<evidence type="ECO:0000313" key="5">
    <source>
        <dbReference type="EMBL" id="RGD58211.1"/>
    </source>
</evidence>
<keyword evidence="2" id="KW-1133">Transmembrane helix</keyword>
<keyword evidence="6" id="KW-1185">Reference proteome</keyword>
<dbReference type="GO" id="GO:0008658">
    <property type="term" value="F:penicillin binding"/>
    <property type="evidence" value="ECO:0007669"/>
    <property type="project" value="InterPro"/>
</dbReference>
<evidence type="ECO:0000259" key="3">
    <source>
        <dbReference type="Pfam" id="PF00905"/>
    </source>
</evidence>
<dbReference type="Pfam" id="PF05223">
    <property type="entry name" value="MecA_N"/>
    <property type="match status" value="1"/>
</dbReference>